<sequence length="100" mass="10962">MGDWRENPDPSSPDRWLYDETAPTPITVADYDPSATRVDIPVVTAGRVEYAGHVDYANPRPTPQPDPPSMTAGQEDHSDPWRYAGEDADPPADTGRPADE</sequence>
<feature type="region of interest" description="Disordered" evidence="1">
    <location>
        <begin position="53"/>
        <end position="100"/>
    </location>
</feature>
<organism evidence="2 4">
    <name type="scientific">Pseudonocardia oceani</name>
    <dbReference type="NCBI Taxonomy" id="2792013"/>
    <lineage>
        <taxon>Bacteria</taxon>
        <taxon>Bacillati</taxon>
        <taxon>Actinomycetota</taxon>
        <taxon>Actinomycetes</taxon>
        <taxon>Pseudonocardiales</taxon>
        <taxon>Pseudonocardiaceae</taxon>
        <taxon>Pseudonocardia</taxon>
    </lineage>
</organism>
<dbReference type="EMBL" id="JADQDF010000003">
    <property type="protein sequence ID" value="MBW0132579.1"/>
    <property type="molecule type" value="Genomic_DNA"/>
</dbReference>
<evidence type="ECO:0008006" key="5">
    <source>
        <dbReference type="Google" id="ProtNLM"/>
    </source>
</evidence>
<feature type="region of interest" description="Disordered" evidence="1">
    <location>
        <begin position="1"/>
        <end position="30"/>
    </location>
</feature>
<comment type="caution">
    <text evidence="2">The sequence shown here is derived from an EMBL/GenBank/DDBJ whole genome shotgun (WGS) entry which is preliminary data.</text>
</comment>
<keyword evidence="4" id="KW-1185">Reference proteome</keyword>
<proteinExistence type="predicted"/>
<evidence type="ECO:0000313" key="2">
    <source>
        <dbReference type="EMBL" id="MBW0131159.1"/>
    </source>
</evidence>
<dbReference type="EMBL" id="JADQDF010000001">
    <property type="protein sequence ID" value="MBW0131159.1"/>
    <property type="molecule type" value="Genomic_DNA"/>
</dbReference>
<protein>
    <recommendedName>
        <fullName evidence="5">ATP-grasp target RiPP</fullName>
    </recommendedName>
</protein>
<evidence type="ECO:0000256" key="1">
    <source>
        <dbReference type="SAM" id="MobiDB-lite"/>
    </source>
</evidence>
<dbReference type="Proteomes" id="UP000694300">
    <property type="component" value="Unassembled WGS sequence"/>
</dbReference>
<evidence type="ECO:0000313" key="4">
    <source>
        <dbReference type="Proteomes" id="UP000694300"/>
    </source>
</evidence>
<gene>
    <name evidence="2" type="ORF">I4I82_26265</name>
    <name evidence="3" type="ORF">I4I82_33570</name>
</gene>
<accession>A0ABS6UH35</accession>
<name>A0ABS6UH35_9PSEU</name>
<evidence type="ECO:0000313" key="3">
    <source>
        <dbReference type="EMBL" id="MBW0132579.1"/>
    </source>
</evidence>
<reference evidence="2 4" key="1">
    <citation type="submission" date="2020-11" db="EMBL/GenBank/DDBJ databases">
        <title>Pseudonocardia abyssalis sp. nov. and Pseudonocardia oceani sp. nov., description and phylogenomic analysis of two novel actinomycetes isolated from the deep Southern Ocean.</title>
        <authorList>
            <person name="Parra J."/>
        </authorList>
    </citation>
    <scope>NUCLEOTIDE SEQUENCE [LARGE SCALE GENOMIC DNA]</scope>
    <source>
        <strain evidence="2">KRD-185</strain>
        <strain evidence="4">KRD185</strain>
    </source>
</reference>
<dbReference type="RefSeq" id="WP_218596121.1">
    <property type="nucleotide sequence ID" value="NZ_JADQDE010000107.1"/>
</dbReference>